<evidence type="ECO:0000256" key="7">
    <source>
        <dbReference type="RuleBase" id="RU003872"/>
    </source>
</evidence>
<dbReference type="KEGG" id="rof:AAGW17_00285"/>
<dbReference type="EMBL" id="CP157197">
    <property type="protein sequence ID" value="XBG66751.1"/>
    <property type="molecule type" value="Genomic_DNA"/>
</dbReference>
<gene>
    <name evidence="6 8" type="primary">rpsQ</name>
    <name evidence="8" type="ORF">AAGW17_00285</name>
</gene>
<protein>
    <recommendedName>
        <fullName evidence="6">Small ribosomal subunit protein uS17</fullName>
    </recommendedName>
</protein>
<keyword evidence="5 6" id="KW-0687">Ribonucleoprotein</keyword>
<evidence type="ECO:0000256" key="2">
    <source>
        <dbReference type="ARBA" id="ARBA00022730"/>
    </source>
</evidence>
<dbReference type="Gene3D" id="2.40.50.140">
    <property type="entry name" value="Nucleic acid-binding proteins"/>
    <property type="match status" value="1"/>
</dbReference>
<dbReference type="InterPro" id="IPR019979">
    <property type="entry name" value="Ribosomal_uS17_CS"/>
</dbReference>
<organism evidence="8">
    <name type="scientific">Rickettsia oklahomensis</name>
    <dbReference type="NCBI Taxonomy" id="3141789"/>
    <lineage>
        <taxon>Bacteria</taxon>
        <taxon>Pseudomonadati</taxon>
        <taxon>Pseudomonadota</taxon>
        <taxon>Alphaproteobacteria</taxon>
        <taxon>Rickettsiales</taxon>
        <taxon>Rickettsiaceae</taxon>
        <taxon>Rickettsieae</taxon>
        <taxon>Rickettsia</taxon>
        <taxon>belli group</taxon>
    </lineage>
</organism>
<dbReference type="CDD" id="cd00364">
    <property type="entry name" value="Ribosomal_uS17"/>
    <property type="match status" value="1"/>
</dbReference>
<evidence type="ECO:0000256" key="4">
    <source>
        <dbReference type="ARBA" id="ARBA00022980"/>
    </source>
</evidence>
<dbReference type="PANTHER" id="PTHR10744:SF1">
    <property type="entry name" value="SMALL RIBOSOMAL SUBUNIT PROTEIN US17M"/>
    <property type="match status" value="1"/>
</dbReference>
<dbReference type="HAMAP" id="MF_01345_B">
    <property type="entry name" value="Ribosomal_uS17_B"/>
    <property type="match status" value="1"/>
</dbReference>
<reference evidence="8" key="1">
    <citation type="submission" date="2024-05" db="EMBL/GenBank/DDBJ databases">
        <title>Characterization of a novel Rickettsia species. (Rickettsia oklahomia sp. nov.) from Amblyomma americanum ticks.</title>
        <authorList>
            <person name="Korla P.K."/>
            <person name="Karounos M."/>
            <person name="Wilson J.M."/>
            <person name="Little S.E."/>
            <person name="Qurollo B.A."/>
        </authorList>
    </citation>
    <scope>NUCLEOTIDE SEQUENCE</scope>
    <source>
        <strain evidence="8">Oklahoma-10</strain>
    </source>
</reference>
<proteinExistence type="inferred from homology"/>
<dbReference type="GO" id="GO:0006412">
    <property type="term" value="P:translation"/>
    <property type="evidence" value="ECO:0007669"/>
    <property type="project" value="UniProtKB-UniRule"/>
</dbReference>
<name>A0AAU7C0J1_9RICK</name>
<dbReference type="InterPro" id="IPR019984">
    <property type="entry name" value="Ribosomal_uS17_bact/chlr"/>
</dbReference>
<dbReference type="GO" id="GO:0019843">
    <property type="term" value="F:rRNA binding"/>
    <property type="evidence" value="ECO:0007669"/>
    <property type="project" value="UniProtKB-UniRule"/>
</dbReference>
<dbReference type="GO" id="GO:0003735">
    <property type="term" value="F:structural constituent of ribosome"/>
    <property type="evidence" value="ECO:0007669"/>
    <property type="project" value="UniProtKB-UniRule"/>
</dbReference>
<dbReference type="InterPro" id="IPR000266">
    <property type="entry name" value="Ribosomal_uS17"/>
</dbReference>
<dbReference type="Pfam" id="PF00366">
    <property type="entry name" value="Ribosomal_S17"/>
    <property type="match status" value="1"/>
</dbReference>
<dbReference type="GO" id="GO:0022627">
    <property type="term" value="C:cytosolic small ribosomal subunit"/>
    <property type="evidence" value="ECO:0007669"/>
    <property type="project" value="UniProtKB-UniRule"/>
</dbReference>
<evidence type="ECO:0000256" key="5">
    <source>
        <dbReference type="ARBA" id="ARBA00023274"/>
    </source>
</evidence>
<evidence type="ECO:0000313" key="8">
    <source>
        <dbReference type="EMBL" id="XBG66751.1"/>
    </source>
</evidence>
<dbReference type="PANTHER" id="PTHR10744">
    <property type="entry name" value="40S RIBOSOMAL PROTEIN S11 FAMILY MEMBER"/>
    <property type="match status" value="1"/>
</dbReference>
<evidence type="ECO:0000256" key="6">
    <source>
        <dbReference type="HAMAP-Rule" id="MF_01345"/>
    </source>
</evidence>
<dbReference type="AlphaFoldDB" id="A0AAU7C0J1"/>
<keyword evidence="2 6" id="KW-0699">rRNA-binding</keyword>
<keyword evidence="3 6" id="KW-0694">RNA-binding</keyword>
<dbReference type="InterPro" id="IPR012340">
    <property type="entry name" value="NA-bd_OB-fold"/>
</dbReference>
<dbReference type="PRINTS" id="PR00973">
    <property type="entry name" value="RIBOSOMALS17"/>
</dbReference>
<evidence type="ECO:0000256" key="3">
    <source>
        <dbReference type="ARBA" id="ARBA00022884"/>
    </source>
</evidence>
<sequence length="77" mass="8899">MPKRVLQGVVVSSKADKTVKVKVERKFKHPIYKKFVKVSKKYAAHDLENRYQEGDKVSIIESRPISKTKTWIVVNGE</sequence>
<dbReference type="PROSITE" id="PS00056">
    <property type="entry name" value="RIBOSOMAL_S17"/>
    <property type="match status" value="1"/>
</dbReference>
<dbReference type="NCBIfam" id="NF004123">
    <property type="entry name" value="PRK05610.1"/>
    <property type="match status" value="1"/>
</dbReference>
<dbReference type="RefSeq" id="WP_347939376.1">
    <property type="nucleotide sequence ID" value="NZ_CP157197.1"/>
</dbReference>
<evidence type="ECO:0000256" key="1">
    <source>
        <dbReference type="ARBA" id="ARBA00010254"/>
    </source>
</evidence>
<comment type="subunit">
    <text evidence="6">Part of the 30S ribosomal subunit.</text>
</comment>
<accession>A0AAU7C0J1</accession>
<comment type="function">
    <text evidence="6">One of the primary rRNA binding proteins, it binds specifically to the 5'-end of 16S ribosomal RNA.</text>
</comment>
<comment type="similarity">
    <text evidence="1 6 7">Belongs to the universal ribosomal protein uS17 family.</text>
</comment>
<dbReference type="NCBIfam" id="TIGR03635">
    <property type="entry name" value="uS17_bact"/>
    <property type="match status" value="1"/>
</dbReference>
<keyword evidence="4 6" id="KW-0689">Ribosomal protein</keyword>
<dbReference type="SUPFAM" id="SSF50249">
    <property type="entry name" value="Nucleic acid-binding proteins"/>
    <property type="match status" value="1"/>
</dbReference>